<dbReference type="InterPro" id="IPR008763">
    <property type="entry name" value="Peptidase_S55"/>
</dbReference>
<feature type="compositionally biased region" description="Gly residues" evidence="1">
    <location>
        <begin position="178"/>
        <end position="187"/>
    </location>
</feature>
<evidence type="ECO:0000313" key="4">
    <source>
        <dbReference type="EMBL" id="EEX78155.1"/>
    </source>
</evidence>
<dbReference type="EMBL" id="ACKP02000010">
    <property type="protein sequence ID" value="EEX78155.1"/>
    <property type="molecule type" value="Genomic_DNA"/>
</dbReference>
<evidence type="ECO:0000313" key="5">
    <source>
        <dbReference type="Proteomes" id="UP000003505"/>
    </source>
</evidence>
<feature type="compositionally biased region" description="Basic and acidic residues" evidence="1">
    <location>
        <begin position="316"/>
        <end position="334"/>
    </location>
</feature>
<dbReference type="STRING" id="546271.Selsp_1811"/>
<evidence type="ECO:0000256" key="1">
    <source>
        <dbReference type="SAM" id="MobiDB-lite"/>
    </source>
</evidence>
<protein>
    <recommendedName>
        <fullName evidence="3">Peptidase S55 domain-containing protein</fullName>
    </recommendedName>
</protein>
<sequence>MPLSNLYEVIYLRNFKKKMLALGLSLSLSMGVATAASLPPTLPLSEVYPGMEGTAYTVVDESGEIVPFHVDVVGTYEEGSSTNRIMAKASGPVVERTGGTLQGMSGSPVYVDGALVGALSAGIKGMSLYTFFITPIDEMLPIWDMPDYKAVHLKKEKKEKAADADEPMGEGTGEDVGEGAGEGGTGGAEQAAGKRAKLEKEELPELAEETAEKPDKKPAEKQGKDPEKRKKAEKEKPAAAEAKMEKAEKKPAAAEEKKEKAEKKPAAEQGDSAKAEKKPAGEKKKPAEAEKKPAAESEKPEEARKKPSKAKGNSAEVEKQPAEAMKEPAKETKEPAGASKKPAEKKPIAEEGAKPAAKKHETQAKSALYLAGFGRSGSAYMEEKLSALGFKAGEMPAFGTPTPGAHVVYDAALAPGSAVGVAVSYGDFSVGATGTVTAVDGKRVLAFGHPFLHKGNVNYFMTDAKVVGTISGPTDGMKIASIGNIIGRINQDREAGVAGIIGAFPESVPMRVRVKDTSLGYDRKFAAQIAYDEDFLPILVPGIAYAAMGKTSDTIGEATANLKFTIRTTAGEDGKIERSNMYYTASDVGQASVGELAQVMTLLCQNTEKEADVTSIDVDIEMESTRKTASLISAVPEKPSAKPGETVNFRTTIKPFRREKEELLIPYHVPESQAPGVLSLDVRGGSFIPVTAALLQNALGIDTSAEEDKTQTTADKLKQFLQLGRNNEIIVAPAIAPKLPLSAEEKKEAKKRLKKQESAPRKKQEKRIDLLGQKAKKQGNPFEAKFETGYVIDNVIHTSLLIEEEDKR</sequence>
<dbReference type="Proteomes" id="UP000003505">
    <property type="component" value="Unassembled WGS sequence"/>
</dbReference>
<comment type="caution">
    <text evidence="4">The sequence shown here is derived from an EMBL/GenBank/DDBJ whole genome shotgun (WGS) entry which is preliminary data.</text>
</comment>
<feature type="signal peptide" evidence="2">
    <location>
        <begin position="1"/>
        <end position="35"/>
    </location>
</feature>
<dbReference type="eggNOG" id="COG3064">
    <property type="taxonomic scope" value="Bacteria"/>
</dbReference>
<dbReference type="InterPro" id="IPR009003">
    <property type="entry name" value="Peptidase_S1_PA"/>
</dbReference>
<feature type="compositionally biased region" description="Acidic residues" evidence="1">
    <location>
        <begin position="164"/>
        <end position="177"/>
    </location>
</feature>
<keyword evidence="2" id="KW-0732">Signal</keyword>
<dbReference type="SUPFAM" id="SSF50494">
    <property type="entry name" value="Trypsin-like serine proteases"/>
    <property type="match status" value="1"/>
</dbReference>
<name>C9LSB5_SELS3</name>
<proteinExistence type="predicted"/>
<feature type="compositionally biased region" description="Basic and acidic residues" evidence="1">
    <location>
        <begin position="755"/>
        <end position="769"/>
    </location>
</feature>
<reference evidence="4 5" key="1">
    <citation type="submission" date="2009-09" db="EMBL/GenBank/DDBJ databases">
        <authorList>
            <person name="Weinstock G."/>
            <person name="Sodergren E."/>
            <person name="Clifton S."/>
            <person name="Fulton L."/>
            <person name="Fulton B."/>
            <person name="Courtney L."/>
            <person name="Fronick C."/>
            <person name="Harrison M."/>
            <person name="Strong C."/>
            <person name="Farmer C."/>
            <person name="Delahaunty K."/>
            <person name="Markovic C."/>
            <person name="Hall O."/>
            <person name="Minx P."/>
            <person name="Tomlinson C."/>
            <person name="Mitreva M."/>
            <person name="Nelson J."/>
            <person name="Hou S."/>
            <person name="Wollam A."/>
            <person name="Pepin K.H."/>
            <person name="Johnson M."/>
            <person name="Bhonagiri V."/>
            <person name="Nash W.E."/>
            <person name="Warren W."/>
            <person name="Chinwalla A."/>
            <person name="Mardis E.R."/>
            <person name="Wilson R.K."/>
        </authorList>
    </citation>
    <scope>NUCLEOTIDE SEQUENCE [LARGE SCALE GENOMIC DNA]</scope>
    <source>
        <strain evidence="5">ATCC 35185 / DSM 20758 / VPI D19B-28</strain>
    </source>
</reference>
<gene>
    <name evidence="4" type="ORF">SELSPUOL_00339</name>
</gene>
<dbReference type="OrthoDB" id="9765242at2"/>
<accession>C9LSB5</accession>
<feature type="chain" id="PRO_5002997487" description="Peptidase S55 domain-containing protein" evidence="2">
    <location>
        <begin position="36"/>
        <end position="808"/>
    </location>
</feature>
<feature type="region of interest" description="Disordered" evidence="1">
    <location>
        <begin position="742"/>
        <end position="777"/>
    </location>
</feature>
<evidence type="ECO:0000256" key="2">
    <source>
        <dbReference type="SAM" id="SignalP"/>
    </source>
</evidence>
<feature type="region of interest" description="Disordered" evidence="1">
    <location>
        <begin position="159"/>
        <end position="360"/>
    </location>
</feature>
<feature type="compositionally biased region" description="Basic and acidic residues" evidence="1">
    <location>
        <begin position="210"/>
        <end position="305"/>
    </location>
</feature>
<organism evidence="4 5">
    <name type="scientific">Selenomonas sputigena (strain ATCC 35185 / DSM 20758 / CCUG 44933 / VPI D19B-28)</name>
    <dbReference type="NCBI Taxonomy" id="546271"/>
    <lineage>
        <taxon>Bacteria</taxon>
        <taxon>Bacillati</taxon>
        <taxon>Bacillota</taxon>
        <taxon>Negativicutes</taxon>
        <taxon>Selenomonadales</taxon>
        <taxon>Selenomonadaceae</taxon>
        <taxon>Selenomonas</taxon>
    </lineage>
</organism>
<evidence type="ECO:0000259" key="3">
    <source>
        <dbReference type="PROSITE" id="PS51494"/>
    </source>
</evidence>
<feature type="domain" description="Peptidase S55" evidence="3">
    <location>
        <begin position="1"/>
        <end position="155"/>
    </location>
</feature>
<dbReference type="Pfam" id="PF05580">
    <property type="entry name" value="Peptidase_S55"/>
    <property type="match status" value="1"/>
</dbReference>
<dbReference type="AlphaFoldDB" id="C9LSB5"/>
<dbReference type="PROSITE" id="PS51494">
    <property type="entry name" value="SPOIVB"/>
    <property type="match status" value="1"/>
</dbReference>
<feature type="compositionally biased region" description="Basic and acidic residues" evidence="1">
    <location>
        <begin position="341"/>
        <end position="360"/>
    </location>
</feature>